<feature type="transmembrane region" description="Helical" evidence="1">
    <location>
        <begin position="67"/>
        <end position="88"/>
    </location>
</feature>
<organism evidence="2">
    <name type="scientific">Darwinula stevensoni</name>
    <dbReference type="NCBI Taxonomy" id="69355"/>
    <lineage>
        <taxon>Eukaryota</taxon>
        <taxon>Metazoa</taxon>
        <taxon>Ecdysozoa</taxon>
        <taxon>Arthropoda</taxon>
        <taxon>Crustacea</taxon>
        <taxon>Oligostraca</taxon>
        <taxon>Ostracoda</taxon>
        <taxon>Podocopa</taxon>
        <taxon>Podocopida</taxon>
        <taxon>Darwinulocopina</taxon>
        <taxon>Darwinuloidea</taxon>
        <taxon>Darwinulidae</taxon>
        <taxon>Darwinula</taxon>
    </lineage>
</organism>
<evidence type="ECO:0000313" key="2">
    <source>
        <dbReference type="EMBL" id="CAD7241573.1"/>
    </source>
</evidence>
<protein>
    <submittedName>
        <fullName evidence="2">Uncharacterized protein</fullName>
    </submittedName>
</protein>
<evidence type="ECO:0000313" key="3">
    <source>
        <dbReference type="Proteomes" id="UP000677054"/>
    </source>
</evidence>
<gene>
    <name evidence="2" type="ORF">DSTB1V02_LOCUS1561</name>
</gene>
<accession>A0A7R9A358</accession>
<dbReference type="AlphaFoldDB" id="A0A7R9A358"/>
<keyword evidence="1" id="KW-0812">Transmembrane</keyword>
<evidence type="ECO:0000256" key="1">
    <source>
        <dbReference type="SAM" id="Phobius"/>
    </source>
</evidence>
<reference evidence="2" key="1">
    <citation type="submission" date="2020-11" db="EMBL/GenBank/DDBJ databases">
        <authorList>
            <person name="Tran Van P."/>
        </authorList>
    </citation>
    <scope>NUCLEOTIDE SEQUENCE</scope>
</reference>
<proteinExistence type="predicted"/>
<keyword evidence="3" id="KW-1185">Reference proteome</keyword>
<dbReference type="EMBL" id="CAJPEV010000150">
    <property type="protein sequence ID" value="CAG0881419.1"/>
    <property type="molecule type" value="Genomic_DNA"/>
</dbReference>
<keyword evidence="1" id="KW-0472">Membrane</keyword>
<dbReference type="Proteomes" id="UP000677054">
    <property type="component" value="Unassembled WGS sequence"/>
</dbReference>
<dbReference type="OrthoDB" id="7659889at2759"/>
<dbReference type="EMBL" id="LR899667">
    <property type="protein sequence ID" value="CAD7241573.1"/>
    <property type="molecule type" value="Genomic_DNA"/>
</dbReference>
<sequence length="103" mass="12170">MGSCIYKIEHLEKVLPEMEGRRDVRFKEEVSALSAKLGFLTRRLDEAEKFEWKGTIQRMQTLSLAKYQLVVCVQLLMLILDFVVNLFAEHLGYRNVHFLIMYM</sequence>
<name>A0A7R9A358_9CRUS</name>
<keyword evidence="1" id="KW-1133">Transmembrane helix</keyword>